<feature type="chain" id="PRO_5016360379" evidence="2">
    <location>
        <begin position="17"/>
        <end position="109"/>
    </location>
</feature>
<accession>A0A319BZ83</accession>
<dbReference type="EMBL" id="KZ821626">
    <property type="protein sequence ID" value="PYH68478.1"/>
    <property type="molecule type" value="Genomic_DNA"/>
</dbReference>
<evidence type="ECO:0000256" key="1">
    <source>
        <dbReference type="SAM" id="MobiDB-lite"/>
    </source>
</evidence>
<dbReference type="Proteomes" id="UP000248405">
    <property type="component" value="Unassembled WGS sequence"/>
</dbReference>
<reference evidence="3" key="1">
    <citation type="submission" date="2016-12" db="EMBL/GenBank/DDBJ databases">
        <title>The genomes of Aspergillus section Nigri reveals drivers in fungal speciation.</title>
        <authorList>
            <consortium name="DOE Joint Genome Institute"/>
            <person name="Vesth T.C."/>
            <person name="Nybo J."/>
            <person name="Theobald S."/>
            <person name="Brandl J."/>
            <person name="Frisvad J.C."/>
            <person name="Nielsen K.F."/>
            <person name="Lyhne E.K."/>
            <person name="Kogle M.E."/>
            <person name="Kuo A."/>
            <person name="Riley R."/>
            <person name="Clum A."/>
            <person name="Nolan M."/>
            <person name="Lipzen A."/>
            <person name="Salamov A."/>
            <person name="Henrissat B."/>
            <person name="Wiebenga A."/>
            <person name="De Vries R.P."/>
            <person name="Grigoriev I.V."/>
            <person name="Mortensen U.H."/>
            <person name="Andersen M.R."/>
            <person name="Baker S.E."/>
        </authorList>
    </citation>
    <scope>NUCLEOTIDE SEQUENCE [LARGE SCALE GENOMIC DNA]</scope>
    <source>
        <strain evidence="3">CBS 113365</strain>
    </source>
</reference>
<protein>
    <submittedName>
        <fullName evidence="3">Uncharacterized protein</fullName>
    </submittedName>
</protein>
<organism evidence="3 4">
    <name type="scientific">Aspergillus vadensis (strain CBS 113365 / IMI 142717 / IBT 24658)</name>
    <dbReference type="NCBI Taxonomy" id="1448311"/>
    <lineage>
        <taxon>Eukaryota</taxon>
        <taxon>Fungi</taxon>
        <taxon>Dikarya</taxon>
        <taxon>Ascomycota</taxon>
        <taxon>Pezizomycotina</taxon>
        <taxon>Eurotiomycetes</taxon>
        <taxon>Eurotiomycetidae</taxon>
        <taxon>Eurotiales</taxon>
        <taxon>Aspergillaceae</taxon>
        <taxon>Aspergillus</taxon>
        <taxon>Aspergillus subgen. Circumdati</taxon>
    </lineage>
</organism>
<evidence type="ECO:0000313" key="4">
    <source>
        <dbReference type="Proteomes" id="UP000248405"/>
    </source>
</evidence>
<feature type="signal peptide" evidence="2">
    <location>
        <begin position="1"/>
        <end position="16"/>
    </location>
</feature>
<keyword evidence="4" id="KW-1185">Reference proteome</keyword>
<feature type="compositionally biased region" description="Basic and acidic residues" evidence="1">
    <location>
        <begin position="96"/>
        <end position="109"/>
    </location>
</feature>
<name>A0A319BZ83_ASPVC</name>
<dbReference type="RefSeq" id="XP_025562272.1">
    <property type="nucleotide sequence ID" value="XM_025708218.1"/>
</dbReference>
<dbReference type="GeneID" id="37212810"/>
<dbReference type="AlphaFoldDB" id="A0A319BZ83"/>
<keyword evidence="2" id="KW-0732">Signal</keyword>
<proteinExistence type="predicted"/>
<gene>
    <name evidence="3" type="ORF">BO88DRAFT_415646</name>
</gene>
<sequence>MGSFTYLMVWLIICRAQEKPIAFTNEREVRPTFALEFPIRPKQCNDGSKQMFLPGTNCRYHQPDALAFAPYPKGYVPSSKRRSESFGVGSKIPKNPPERREHEHIRRRD</sequence>
<feature type="region of interest" description="Disordered" evidence="1">
    <location>
        <begin position="77"/>
        <end position="109"/>
    </location>
</feature>
<evidence type="ECO:0000256" key="2">
    <source>
        <dbReference type="SAM" id="SignalP"/>
    </source>
</evidence>
<evidence type="ECO:0000313" key="3">
    <source>
        <dbReference type="EMBL" id="PYH68478.1"/>
    </source>
</evidence>